<dbReference type="InterPro" id="IPR024747">
    <property type="entry name" value="Pyridox_Oxase-rel"/>
</dbReference>
<organism evidence="1 2">
    <name type="scientific">Pedococcus ginsenosidimutans</name>
    <dbReference type="NCBI Taxonomy" id="490570"/>
    <lineage>
        <taxon>Bacteria</taxon>
        <taxon>Bacillati</taxon>
        <taxon>Actinomycetota</taxon>
        <taxon>Actinomycetes</taxon>
        <taxon>Micrococcales</taxon>
        <taxon>Intrasporangiaceae</taxon>
        <taxon>Pedococcus</taxon>
    </lineage>
</organism>
<gene>
    <name evidence="1" type="ORF">GCM10025782_29700</name>
</gene>
<accession>A0ABP8YIT1</accession>
<dbReference type="Gene3D" id="2.30.110.10">
    <property type="entry name" value="Electron Transport, Fmn-binding Protein, Chain A"/>
    <property type="match status" value="1"/>
</dbReference>
<dbReference type="EMBL" id="BAABLO010000012">
    <property type="protein sequence ID" value="GAA4728958.1"/>
    <property type="molecule type" value="Genomic_DNA"/>
</dbReference>
<sequence>MATTTETPMTEMPRHECWALVREAVVGRLATVLDGQPDIFPVNHVVDHGSVVIRTAKGAKLMGAAGHPVAFEVDGYDVEHRSAWSVVVKGRAVELTRLDDVLDAMELPLFPWHSSSKPHFLRIEASEVTGRRFVVAGGADEVETP</sequence>
<dbReference type="InterPro" id="IPR012349">
    <property type="entry name" value="Split_barrel_FMN-bd"/>
</dbReference>
<reference evidence="2" key="1">
    <citation type="journal article" date="2019" name="Int. J. Syst. Evol. Microbiol.">
        <title>The Global Catalogue of Microorganisms (GCM) 10K type strain sequencing project: providing services to taxonomists for standard genome sequencing and annotation.</title>
        <authorList>
            <consortium name="The Broad Institute Genomics Platform"/>
            <consortium name="The Broad Institute Genome Sequencing Center for Infectious Disease"/>
            <person name="Wu L."/>
            <person name="Ma J."/>
        </authorList>
    </citation>
    <scope>NUCLEOTIDE SEQUENCE [LARGE SCALE GENOMIC DNA]</scope>
    <source>
        <strain evidence="2">JCM 18961</strain>
    </source>
</reference>
<comment type="caution">
    <text evidence="1">The sequence shown here is derived from an EMBL/GenBank/DDBJ whole genome shotgun (WGS) entry which is preliminary data.</text>
</comment>
<dbReference type="Proteomes" id="UP001500556">
    <property type="component" value="Unassembled WGS sequence"/>
</dbReference>
<name>A0ABP8YIT1_9MICO</name>
<protein>
    <submittedName>
        <fullName evidence="1">Pyridoxamine 5'-phosphate oxidase family protein</fullName>
    </submittedName>
</protein>
<evidence type="ECO:0000313" key="1">
    <source>
        <dbReference type="EMBL" id="GAA4728958.1"/>
    </source>
</evidence>
<dbReference type="Pfam" id="PF12900">
    <property type="entry name" value="Pyridox_ox_2"/>
    <property type="match status" value="1"/>
</dbReference>
<evidence type="ECO:0000313" key="2">
    <source>
        <dbReference type="Proteomes" id="UP001500556"/>
    </source>
</evidence>
<keyword evidence="2" id="KW-1185">Reference proteome</keyword>
<dbReference type="SUPFAM" id="SSF50475">
    <property type="entry name" value="FMN-binding split barrel"/>
    <property type="match status" value="1"/>
</dbReference>
<dbReference type="RefSeq" id="WP_345504533.1">
    <property type="nucleotide sequence ID" value="NZ_BAABLO010000012.1"/>
</dbReference>
<proteinExistence type="predicted"/>